<keyword evidence="4" id="KW-1185">Reference proteome</keyword>
<dbReference type="InterPro" id="IPR029058">
    <property type="entry name" value="AB_hydrolase_fold"/>
</dbReference>
<feature type="domain" description="AB hydrolase-1" evidence="2">
    <location>
        <begin position="143"/>
        <end position="349"/>
    </location>
</feature>
<sequence>MPWHRGRGDRARSDGAARRGRRSAPAAVSRHPHGAVQRPPSCDIAGTAHGSRVRVGSFGGLVPSREFAVPSVASSPDVLAPVPGGGASTEVAEYRLSWEGYAYTARVARLGSPVTEPLLVLGGSDQTRYSWVRHERWLGELGTVVTVDLPGFGDADFLPVEHGIDFLAECAGHMLRELGLGPVNLYAGCYGAAVGLRLTQRYPHLLRRVAVQGMSDHIPDWFAESLKGWVRLLEEGRVEETAEEFVRCFVPPPGDRTVRKHAALTRLMYQQFAAQSPRDVSVTVERNRRLLAHEWYRRAPVPAVPYLVFTGEHDTLTTPDLVRSVAADLPGAWFTTITECGHLAHLQRPQDLCDLLVRFFRDHRPQDAGLPYCGPFERFQGPPVPRAPRA</sequence>
<dbReference type="InterPro" id="IPR000639">
    <property type="entry name" value="Epox_hydrolase-like"/>
</dbReference>
<reference evidence="3 4" key="1">
    <citation type="submission" date="2017-12" db="EMBL/GenBank/DDBJ databases">
        <title>Streptomyces populusis sp. nov., a novel endophytic actinobacterium isolated from stems of Populus adenopoda Maxim.</title>
        <authorList>
            <person name="Wang Z."/>
        </authorList>
    </citation>
    <scope>NUCLEOTIDE SEQUENCE [LARGE SCALE GENOMIC DNA]</scope>
    <source>
        <strain evidence="3 4">A249</strain>
    </source>
</reference>
<dbReference type="Proteomes" id="UP000236178">
    <property type="component" value="Unassembled WGS sequence"/>
</dbReference>
<dbReference type="InterPro" id="IPR050228">
    <property type="entry name" value="Carboxylesterase_BioH"/>
</dbReference>
<dbReference type="OrthoDB" id="3601922at2"/>
<protein>
    <submittedName>
        <fullName evidence="3">Alpha/beta hydrolase</fullName>
    </submittedName>
</protein>
<evidence type="ECO:0000256" key="1">
    <source>
        <dbReference type="SAM" id="MobiDB-lite"/>
    </source>
</evidence>
<feature type="compositionally biased region" description="Basic and acidic residues" evidence="1">
    <location>
        <begin position="1"/>
        <end position="17"/>
    </location>
</feature>
<evidence type="ECO:0000313" key="3">
    <source>
        <dbReference type="EMBL" id="PKT70571.1"/>
    </source>
</evidence>
<evidence type="ECO:0000259" key="2">
    <source>
        <dbReference type="Pfam" id="PF00561"/>
    </source>
</evidence>
<feature type="region of interest" description="Disordered" evidence="1">
    <location>
        <begin position="1"/>
        <end position="42"/>
    </location>
</feature>
<gene>
    <name evidence="3" type="ORF">CW362_23655</name>
</gene>
<dbReference type="SUPFAM" id="SSF53474">
    <property type="entry name" value="alpha/beta-Hydrolases"/>
    <property type="match status" value="1"/>
</dbReference>
<proteinExistence type="predicted"/>
<comment type="caution">
    <text evidence="3">The sequence shown here is derived from an EMBL/GenBank/DDBJ whole genome shotgun (WGS) entry which is preliminary data.</text>
</comment>
<organism evidence="3 4">
    <name type="scientific">Streptomyces populi</name>
    <dbReference type="NCBI Taxonomy" id="2058924"/>
    <lineage>
        <taxon>Bacteria</taxon>
        <taxon>Bacillati</taxon>
        <taxon>Actinomycetota</taxon>
        <taxon>Actinomycetes</taxon>
        <taxon>Kitasatosporales</taxon>
        <taxon>Streptomycetaceae</taxon>
        <taxon>Streptomyces</taxon>
    </lineage>
</organism>
<dbReference type="PANTHER" id="PTHR43194:SF2">
    <property type="entry name" value="PEROXISOMAL MEMBRANE PROTEIN LPX1"/>
    <property type="match status" value="1"/>
</dbReference>
<dbReference type="GO" id="GO:0016787">
    <property type="term" value="F:hydrolase activity"/>
    <property type="evidence" value="ECO:0007669"/>
    <property type="project" value="UniProtKB-KW"/>
</dbReference>
<dbReference type="PANTHER" id="PTHR43194">
    <property type="entry name" value="HYDROLASE ALPHA/BETA FOLD FAMILY"/>
    <property type="match status" value="1"/>
</dbReference>
<dbReference type="Gene3D" id="3.40.50.1820">
    <property type="entry name" value="alpha/beta hydrolase"/>
    <property type="match status" value="1"/>
</dbReference>
<dbReference type="Pfam" id="PF00561">
    <property type="entry name" value="Abhydrolase_1"/>
    <property type="match status" value="1"/>
</dbReference>
<evidence type="ECO:0000313" key="4">
    <source>
        <dbReference type="Proteomes" id="UP000236178"/>
    </source>
</evidence>
<keyword evidence="3" id="KW-0378">Hydrolase</keyword>
<dbReference type="InterPro" id="IPR000073">
    <property type="entry name" value="AB_hydrolase_1"/>
</dbReference>
<dbReference type="EMBL" id="PJOS01000048">
    <property type="protein sequence ID" value="PKT70571.1"/>
    <property type="molecule type" value="Genomic_DNA"/>
</dbReference>
<dbReference type="AlphaFoldDB" id="A0A2I0SKY7"/>
<accession>A0A2I0SKY7</accession>
<name>A0A2I0SKY7_9ACTN</name>
<dbReference type="PRINTS" id="PR00412">
    <property type="entry name" value="EPOXHYDRLASE"/>
</dbReference>